<feature type="region of interest" description="Disordered" evidence="1">
    <location>
        <begin position="58"/>
        <end position="78"/>
    </location>
</feature>
<organism evidence="2 3">
    <name type="scientific">Burkholderia pseudomultivorans</name>
    <dbReference type="NCBI Taxonomy" id="1207504"/>
    <lineage>
        <taxon>Bacteria</taxon>
        <taxon>Pseudomonadati</taxon>
        <taxon>Pseudomonadota</taxon>
        <taxon>Betaproteobacteria</taxon>
        <taxon>Burkholderiales</taxon>
        <taxon>Burkholderiaceae</taxon>
        <taxon>Burkholderia</taxon>
        <taxon>Burkholderia cepacia complex</taxon>
    </lineage>
</organism>
<dbReference type="Proteomes" id="UP000061512">
    <property type="component" value="Unassembled WGS sequence"/>
</dbReference>
<dbReference type="EMBL" id="LPJX01000055">
    <property type="protein sequence ID" value="KWF60903.1"/>
    <property type="molecule type" value="Genomic_DNA"/>
</dbReference>
<protein>
    <submittedName>
        <fullName evidence="2">Uncharacterized protein</fullName>
    </submittedName>
</protein>
<evidence type="ECO:0000256" key="1">
    <source>
        <dbReference type="SAM" id="MobiDB-lite"/>
    </source>
</evidence>
<feature type="compositionally biased region" description="Low complexity" evidence="1">
    <location>
        <begin position="10"/>
        <end position="20"/>
    </location>
</feature>
<comment type="caution">
    <text evidence="2">The sequence shown here is derived from an EMBL/GenBank/DDBJ whole genome shotgun (WGS) entry which is preliminary data.</text>
</comment>
<evidence type="ECO:0000313" key="2">
    <source>
        <dbReference type="EMBL" id="KWF60903.1"/>
    </source>
</evidence>
<reference evidence="2 3" key="1">
    <citation type="submission" date="2015-11" db="EMBL/GenBank/DDBJ databases">
        <title>Expanding the genomic diversity of Burkholderia species for the development of highly accurate diagnostics.</title>
        <authorList>
            <person name="Sahl J."/>
            <person name="Keim P."/>
            <person name="Wagner D."/>
        </authorList>
    </citation>
    <scope>NUCLEOTIDE SEQUENCE [LARGE SCALE GENOMIC DNA]</scope>
    <source>
        <strain evidence="2 3">MSMB574WGS</strain>
    </source>
</reference>
<proteinExistence type="predicted"/>
<accession>A0A132EVP5</accession>
<gene>
    <name evidence="2" type="ORF">WT57_02340</name>
</gene>
<evidence type="ECO:0000313" key="3">
    <source>
        <dbReference type="Proteomes" id="UP000061512"/>
    </source>
</evidence>
<name>A0A132EVP5_9BURK</name>
<sequence>MGRRRRGPVTRRAAAGAGPRAHARGDATSRPECNTRVAHCYHSRHAAPCQGVKPDGAEAAGGGARHRVRRVLRSNGPV</sequence>
<feature type="region of interest" description="Disordered" evidence="1">
    <location>
        <begin position="1"/>
        <end position="31"/>
    </location>
</feature>
<dbReference type="AlphaFoldDB" id="A0A132EVP5"/>